<evidence type="ECO:0000256" key="10">
    <source>
        <dbReference type="ARBA" id="ARBA00047287"/>
    </source>
</evidence>
<dbReference type="InterPro" id="IPR035587">
    <property type="entry name" value="DUS-like_FMN-bd"/>
</dbReference>
<evidence type="ECO:0000256" key="12">
    <source>
        <dbReference type="ARBA" id="ARBA00048934"/>
    </source>
</evidence>
<dbReference type="InterPro" id="IPR013785">
    <property type="entry name" value="Aldolase_TIM"/>
</dbReference>
<dbReference type="GO" id="GO:0050660">
    <property type="term" value="F:flavin adenine dinucleotide binding"/>
    <property type="evidence" value="ECO:0007669"/>
    <property type="project" value="InterPro"/>
</dbReference>
<evidence type="ECO:0000256" key="2">
    <source>
        <dbReference type="ARBA" id="ARBA00022630"/>
    </source>
</evidence>
<accession>A0A2A4JMB6</accession>
<evidence type="ECO:0000259" key="14">
    <source>
        <dbReference type="Pfam" id="PF01207"/>
    </source>
</evidence>
<dbReference type="PANTHER" id="PTHR11082">
    <property type="entry name" value="TRNA-DIHYDROURIDINE SYNTHASE"/>
    <property type="match status" value="1"/>
</dbReference>
<comment type="catalytic activity">
    <reaction evidence="13">
        <text>5,6-dihydrouridine(17) in tRNA + NADP(+) = uridine(17) in tRNA + NADPH + H(+)</text>
        <dbReference type="Rhea" id="RHEA:53368"/>
        <dbReference type="Rhea" id="RHEA-COMP:13541"/>
        <dbReference type="Rhea" id="RHEA-COMP:13542"/>
        <dbReference type="ChEBI" id="CHEBI:15378"/>
        <dbReference type="ChEBI" id="CHEBI:57783"/>
        <dbReference type="ChEBI" id="CHEBI:58349"/>
        <dbReference type="ChEBI" id="CHEBI:65315"/>
        <dbReference type="ChEBI" id="CHEBI:74443"/>
        <dbReference type="EC" id="1.3.1.88"/>
    </reaction>
    <physiologicalReaction direction="right-to-left" evidence="13">
        <dbReference type="Rhea" id="RHEA:53370"/>
    </physiologicalReaction>
</comment>
<gene>
    <name evidence="15" type="ORF">B5V51_130</name>
</gene>
<evidence type="ECO:0000256" key="8">
    <source>
        <dbReference type="ARBA" id="ARBA00038313"/>
    </source>
</evidence>
<evidence type="ECO:0000256" key="11">
    <source>
        <dbReference type="ARBA" id="ARBA00047652"/>
    </source>
</evidence>
<comment type="caution">
    <text evidence="15">The sequence shown here is derived from an EMBL/GenBank/DDBJ whole genome shotgun (WGS) entry which is preliminary data.</text>
</comment>
<dbReference type="EC" id="1.3.1.88" evidence="9"/>
<evidence type="ECO:0000256" key="7">
    <source>
        <dbReference type="ARBA" id="ARBA00023027"/>
    </source>
</evidence>
<evidence type="ECO:0000256" key="13">
    <source>
        <dbReference type="ARBA" id="ARBA00049467"/>
    </source>
</evidence>
<evidence type="ECO:0000256" key="5">
    <source>
        <dbReference type="ARBA" id="ARBA00022857"/>
    </source>
</evidence>
<comment type="cofactor">
    <cofactor evidence="1">
        <name>FMN</name>
        <dbReference type="ChEBI" id="CHEBI:58210"/>
    </cofactor>
</comment>
<dbReference type="AlphaFoldDB" id="A0A2A4JMB6"/>
<keyword evidence="2" id="KW-0285">Flavoprotein</keyword>
<comment type="catalytic activity">
    <reaction evidence="10">
        <text>5,6-dihydrouridine(17) in tRNA + NAD(+) = uridine(17) in tRNA + NADH + H(+)</text>
        <dbReference type="Rhea" id="RHEA:53372"/>
        <dbReference type="Rhea" id="RHEA-COMP:13541"/>
        <dbReference type="Rhea" id="RHEA-COMP:13542"/>
        <dbReference type="ChEBI" id="CHEBI:15378"/>
        <dbReference type="ChEBI" id="CHEBI:57540"/>
        <dbReference type="ChEBI" id="CHEBI:57945"/>
        <dbReference type="ChEBI" id="CHEBI:65315"/>
        <dbReference type="ChEBI" id="CHEBI:74443"/>
        <dbReference type="EC" id="1.3.1.88"/>
    </reaction>
    <physiologicalReaction direction="right-to-left" evidence="10">
        <dbReference type="Rhea" id="RHEA:53374"/>
    </physiologicalReaction>
</comment>
<keyword evidence="3" id="KW-0288">FMN</keyword>
<reference evidence="15" key="1">
    <citation type="submission" date="2017-09" db="EMBL/GenBank/DDBJ databases">
        <title>Contemporary evolution of a Lepidopteran species, Heliothis virescens, in response to modern agricultural practices.</title>
        <authorList>
            <person name="Fritz M.L."/>
            <person name="Deyonke A.M."/>
            <person name="Papanicolaou A."/>
            <person name="Micinski S."/>
            <person name="Westbrook J."/>
            <person name="Gould F."/>
        </authorList>
    </citation>
    <scope>NUCLEOTIDE SEQUENCE [LARGE SCALE GENOMIC DNA]</scope>
    <source>
        <strain evidence="15">HvINT-</strain>
        <tissue evidence="15">Whole body</tissue>
    </source>
</reference>
<evidence type="ECO:0000256" key="3">
    <source>
        <dbReference type="ARBA" id="ARBA00022643"/>
    </source>
</evidence>
<keyword evidence="5" id="KW-0521">NADP</keyword>
<dbReference type="STRING" id="7102.A0A2A4JMB6"/>
<protein>
    <recommendedName>
        <fullName evidence="9">tRNA-dihydrouridine(16/17) synthase [NAD(P)(+)]</fullName>
        <ecNumber evidence="9">1.3.1.88</ecNumber>
    </recommendedName>
</protein>
<dbReference type="PROSITE" id="PS01136">
    <property type="entry name" value="UPF0034"/>
    <property type="match status" value="1"/>
</dbReference>
<dbReference type="SUPFAM" id="SSF51395">
    <property type="entry name" value="FMN-linked oxidoreductases"/>
    <property type="match status" value="1"/>
</dbReference>
<dbReference type="EMBL" id="NWSH01001013">
    <property type="protein sequence ID" value="PCG73131.1"/>
    <property type="molecule type" value="Genomic_DNA"/>
</dbReference>
<feature type="domain" description="DUS-like FMN-binding" evidence="14">
    <location>
        <begin position="16"/>
        <end position="265"/>
    </location>
</feature>
<name>A0A2A4JMB6_HELVI</name>
<dbReference type="GO" id="GO:0017150">
    <property type="term" value="F:tRNA dihydrouridine synthase activity"/>
    <property type="evidence" value="ECO:0007669"/>
    <property type="project" value="InterPro"/>
</dbReference>
<dbReference type="Pfam" id="PF01207">
    <property type="entry name" value="Dus"/>
    <property type="match status" value="1"/>
</dbReference>
<dbReference type="PANTHER" id="PTHR11082:SF5">
    <property type="entry name" value="TRNA-DIHYDROURIDINE(16_17) SYNTHASE [NAD(P)(+)]-LIKE"/>
    <property type="match status" value="1"/>
</dbReference>
<evidence type="ECO:0000256" key="1">
    <source>
        <dbReference type="ARBA" id="ARBA00001917"/>
    </source>
</evidence>
<evidence type="ECO:0000313" key="15">
    <source>
        <dbReference type="EMBL" id="PCG73131.1"/>
    </source>
</evidence>
<dbReference type="CDD" id="cd02801">
    <property type="entry name" value="DUS_like_FMN"/>
    <property type="match status" value="1"/>
</dbReference>
<comment type="similarity">
    <text evidence="8">Belongs to the Dus family. Dus1 subfamily.</text>
</comment>
<comment type="catalytic activity">
    <reaction evidence="11">
        <text>5,6-dihydrouridine(16) in tRNA + NADP(+) = uridine(16) in tRNA + NADPH + H(+)</text>
        <dbReference type="Rhea" id="RHEA:53376"/>
        <dbReference type="Rhea" id="RHEA-COMP:13543"/>
        <dbReference type="Rhea" id="RHEA-COMP:13544"/>
        <dbReference type="ChEBI" id="CHEBI:15378"/>
        <dbReference type="ChEBI" id="CHEBI:57783"/>
        <dbReference type="ChEBI" id="CHEBI:58349"/>
        <dbReference type="ChEBI" id="CHEBI:65315"/>
        <dbReference type="ChEBI" id="CHEBI:74443"/>
        <dbReference type="EC" id="1.3.1.88"/>
    </reaction>
    <physiologicalReaction direction="right-to-left" evidence="11">
        <dbReference type="Rhea" id="RHEA:53378"/>
    </physiologicalReaction>
</comment>
<evidence type="ECO:0000256" key="9">
    <source>
        <dbReference type="ARBA" id="ARBA00038890"/>
    </source>
</evidence>
<proteinExistence type="inferred from homology"/>
<keyword evidence="7" id="KW-0520">NAD</keyword>
<comment type="catalytic activity">
    <reaction evidence="12">
        <text>5,6-dihydrouridine(16) in tRNA + NAD(+) = uridine(16) in tRNA + NADH + H(+)</text>
        <dbReference type="Rhea" id="RHEA:53380"/>
        <dbReference type="Rhea" id="RHEA-COMP:13543"/>
        <dbReference type="Rhea" id="RHEA-COMP:13544"/>
        <dbReference type="ChEBI" id="CHEBI:15378"/>
        <dbReference type="ChEBI" id="CHEBI:57540"/>
        <dbReference type="ChEBI" id="CHEBI:57945"/>
        <dbReference type="ChEBI" id="CHEBI:65315"/>
        <dbReference type="ChEBI" id="CHEBI:74443"/>
        <dbReference type="EC" id="1.3.1.88"/>
    </reaction>
    <physiologicalReaction direction="right-to-left" evidence="12">
        <dbReference type="Rhea" id="RHEA:53382"/>
    </physiologicalReaction>
</comment>
<evidence type="ECO:0000256" key="6">
    <source>
        <dbReference type="ARBA" id="ARBA00023002"/>
    </source>
</evidence>
<keyword evidence="4" id="KW-0819">tRNA processing</keyword>
<sequence length="470" mass="53832">MAYDWFESIGRPKFVVAPMVDASELAWRLLSRRHGATLCYTPMFHSNVFTKDAKYRKDNMVTCEEDRPLIVQFCGNNPETMAAAAKLVEDQCDAIDVNLGCPQSIAKRGRYGSFLQDNWELLKKIVKAMSEAVSIPITCKVRIFESIDKSVEYALMLQNAGCQMLTVHGRTREQKGPLTGIASWKHIKAVREAISIPMLANGNIQCLEDVYRCLEYTKVDGIMSAEGNLTNPAIFAGINPLTWEMVQEYLDLVDKYPCPSSYVRGHLFKIFHKIFSFEENNEDRQILATAQNLNDFRRVCVNVKDKYLPYHEGKLKFDNDENITRIGYNLILPPWICQPYVRMSPAEHTEKMEKLNIVQKNVAEKRNCEAVDGLPLSRKKMKKLRRIMRRPEKQDMQQNNSRSGQICVNTSCPNPLGGKCLYQLCKKCCRNKCYEEDLDCKGHGILVHTRREMAKKFSNNGENNPKMLAT</sequence>
<dbReference type="Gene3D" id="3.20.20.70">
    <property type="entry name" value="Aldolase class I"/>
    <property type="match status" value="1"/>
</dbReference>
<evidence type="ECO:0000256" key="4">
    <source>
        <dbReference type="ARBA" id="ARBA00022694"/>
    </source>
</evidence>
<keyword evidence="6" id="KW-0560">Oxidoreductase</keyword>
<dbReference type="InterPro" id="IPR018517">
    <property type="entry name" value="tRNA_hU_synthase_CS"/>
</dbReference>
<organism evidence="15">
    <name type="scientific">Heliothis virescens</name>
    <name type="common">Tobacco budworm moth</name>
    <dbReference type="NCBI Taxonomy" id="7102"/>
    <lineage>
        <taxon>Eukaryota</taxon>
        <taxon>Metazoa</taxon>
        <taxon>Ecdysozoa</taxon>
        <taxon>Arthropoda</taxon>
        <taxon>Hexapoda</taxon>
        <taxon>Insecta</taxon>
        <taxon>Pterygota</taxon>
        <taxon>Neoptera</taxon>
        <taxon>Endopterygota</taxon>
        <taxon>Lepidoptera</taxon>
        <taxon>Glossata</taxon>
        <taxon>Ditrysia</taxon>
        <taxon>Noctuoidea</taxon>
        <taxon>Noctuidae</taxon>
        <taxon>Heliothinae</taxon>
        <taxon>Heliothis</taxon>
    </lineage>
</organism>